<sequence>MAMENNQGQAWSLSDRNRFGIGLELHMFFAKITPGHFRFIVHRTLIQTSME</sequence>
<dbReference type="EMBL" id="FN648583">
    <property type="protein sequence ID" value="CBJ32898.1"/>
    <property type="molecule type" value="Genomic_DNA"/>
</dbReference>
<accession>D7FZT1</accession>
<dbReference type="EMBL" id="FN649736">
    <property type="protein sequence ID" value="CBJ32898.1"/>
    <property type="molecule type" value="Genomic_DNA"/>
</dbReference>
<keyword evidence="2" id="KW-1185">Reference proteome</keyword>
<dbReference type="AlphaFoldDB" id="D7FZT1"/>
<evidence type="ECO:0000313" key="1">
    <source>
        <dbReference type="EMBL" id="CBJ32898.1"/>
    </source>
</evidence>
<gene>
    <name evidence="1" type="ORF">Esi_0387_0030</name>
</gene>
<name>D7FZT1_ECTSI</name>
<dbReference type="Proteomes" id="UP000002630">
    <property type="component" value="Linkage Group LG11"/>
</dbReference>
<evidence type="ECO:0000313" key="2">
    <source>
        <dbReference type="Proteomes" id="UP000002630"/>
    </source>
</evidence>
<proteinExistence type="predicted"/>
<protein>
    <submittedName>
        <fullName evidence="1">Uncharacterized protein</fullName>
    </submittedName>
</protein>
<dbReference type="InParanoid" id="D7FZT1"/>
<reference evidence="1 2" key="1">
    <citation type="journal article" date="2010" name="Nature">
        <title>The Ectocarpus genome and the independent evolution of multicellularity in brown algae.</title>
        <authorList>
            <person name="Cock J.M."/>
            <person name="Sterck L."/>
            <person name="Rouze P."/>
            <person name="Scornet D."/>
            <person name="Allen A.E."/>
            <person name="Amoutzias G."/>
            <person name="Anthouard V."/>
            <person name="Artiguenave F."/>
            <person name="Aury J.M."/>
            <person name="Badger J.H."/>
            <person name="Beszteri B."/>
            <person name="Billiau K."/>
            <person name="Bonnet E."/>
            <person name="Bothwell J.H."/>
            <person name="Bowler C."/>
            <person name="Boyen C."/>
            <person name="Brownlee C."/>
            <person name="Carrano C.J."/>
            <person name="Charrier B."/>
            <person name="Cho G.Y."/>
            <person name="Coelho S.M."/>
            <person name="Collen J."/>
            <person name="Corre E."/>
            <person name="Da Silva C."/>
            <person name="Delage L."/>
            <person name="Delaroque N."/>
            <person name="Dittami S.M."/>
            <person name="Doulbeau S."/>
            <person name="Elias M."/>
            <person name="Farnham G."/>
            <person name="Gachon C.M."/>
            <person name="Gschloessl B."/>
            <person name="Heesch S."/>
            <person name="Jabbari K."/>
            <person name="Jubin C."/>
            <person name="Kawai H."/>
            <person name="Kimura K."/>
            <person name="Kloareg B."/>
            <person name="Kupper F.C."/>
            <person name="Lang D."/>
            <person name="Le Bail A."/>
            <person name="Leblanc C."/>
            <person name="Lerouge P."/>
            <person name="Lohr M."/>
            <person name="Lopez P.J."/>
            <person name="Martens C."/>
            <person name="Maumus F."/>
            <person name="Michel G."/>
            <person name="Miranda-Saavedra D."/>
            <person name="Morales J."/>
            <person name="Moreau H."/>
            <person name="Motomura T."/>
            <person name="Nagasato C."/>
            <person name="Napoli C.A."/>
            <person name="Nelson D.R."/>
            <person name="Nyvall-Collen P."/>
            <person name="Peters A.F."/>
            <person name="Pommier C."/>
            <person name="Potin P."/>
            <person name="Poulain J."/>
            <person name="Quesneville H."/>
            <person name="Read B."/>
            <person name="Rensing S.A."/>
            <person name="Ritter A."/>
            <person name="Rousvoal S."/>
            <person name="Samanta M."/>
            <person name="Samson G."/>
            <person name="Schroeder D.C."/>
            <person name="Segurens B."/>
            <person name="Strittmatter M."/>
            <person name="Tonon T."/>
            <person name="Tregear J.W."/>
            <person name="Valentin K."/>
            <person name="von Dassow P."/>
            <person name="Yamagishi T."/>
            <person name="Van de Peer Y."/>
            <person name="Wincker P."/>
        </authorList>
    </citation>
    <scope>NUCLEOTIDE SEQUENCE [LARGE SCALE GENOMIC DNA]</scope>
    <source>
        <strain evidence="2">Ec32 / CCAP1310/4</strain>
    </source>
</reference>
<organism evidence="1 2">
    <name type="scientific">Ectocarpus siliculosus</name>
    <name type="common">Brown alga</name>
    <name type="synonym">Conferva siliculosa</name>
    <dbReference type="NCBI Taxonomy" id="2880"/>
    <lineage>
        <taxon>Eukaryota</taxon>
        <taxon>Sar</taxon>
        <taxon>Stramenopiles</taxon>
        <taxon>Ochrophyta</taxon>
        <taxon>PX clade</taxon>
        <taxon>Phaeophyceae</taxon>
        <taxon>Ectocarpales</taxon>
        <taxon>Ectocarpaceae</taxon>
        <taxon>Ectocarpus</taxon>
    </lineage>
</organism>